<dbReference type="GO" id="GO:0008685">
    <property type="term" value="F:2-C-methyl-D-erythritol 2,4-cyclodiphosphate synthase activity"/>
    <property type="evidence" value="ECO:0007669"/>
    <property type="project" value="UniProtKB-UniRule"/>
</dbReference>
<dbReference type="SUPFAM" id="SSF69765">
    <property type="entry name" value="IpsF-like"/>
    <property type="match status" value="1"/>
</dbReference>
<dbReference type="GO" id="GO:0046872">
    <property type="term" value="F:metal ion binding"/>
    <property type="evidence" value="ECO:0007669"/>
    <property type="project" value="UniProtKB-KW"/>
</dbReference>
<feature type="binding site" evidence="7">
    <location>
        <begin position="36"/>
        <end position="37"/>
    </location>
    <ligand>
        <name>4-CDP-2-C-methyl-D-erythritol 2-phosphate</name>
        <dbReference type="ChEBI" id="CHEBI:57919"/>
    </ligand>
</feature>
<accession>A0A7C5PZU2</accession>
<evidence type="ECO:0000256" key="6">
    <source>
        <dbReference type="ARBA" id="ARBA00023239"/>
    </source>
</evidence>
<evidence type="ECO:0000256" key="4">
    <source>
        <dbReference type="ARBA" id="ARBA00022723"/>
    </source>
</evidence>
<evidence type="ECO:0000313" key="10">
    <source>
        <dbReference type="EMBL" id="HHJ64376.1"/>
    </source>
</evidence>
<keyword evidence="6 7" id="KW-0456">Lyase</keyword>
<keyword evidence="4 7" id="KW-0479">Metal-binding</keyword>
<dbReference type="EMBL" id="DRNB01000204">
    <property type="protein sequence ID" value="HHJ64376.1"/>
    <property type="molecule type" value="Genomic_DNA"/>
</dbReference>
<evidence type="ECO:0000256" key="7">
    <source>
        <dbReference type="HAMAP-Rule" id="MF_00107"/>
    </source>
</evidence>
<feature type="binding site" evidence="7">
    <location>
        <begin position="10"/>
        <end position="12"/>
    </location>
    <ligand>
        <name>4-CDP-2-C-methyl-D-erythritol 2-phosphate</name>
        <dbReference type="ChEBI" id="CHEBI:57919"/>
    </ligand>
</feature>
<comment type="catalytic activity">
    <reaction evidence="1 7 8">
        <text>4-CDP-2-C-methyl-D-erythritol 2-phosphate = 2-C-methyl-D-erythritol 2,4-cyclic diphosphate + CMP</text>
        <dbReference type="Rhea" id="RHEA:23864"/>
        <dbReference type="ChEBI" id="CHEBI:57919"/>
        <dbReference type="ChEBI" id="CHEBI:58483"/>
        <dbReference type="ChEBI" id="CHEBI:60377"/>
        <dbReference type="EC" id="4.6.1.12"/>
    </reaction>
</comment>
<feature type="binding site" evidence="7">
    <location>
        <position position="44"/>
    </location>
    <ligand>
        <name>a divalent metal cation</name>
        <dbReference type="ChEBI" id="CHEBI:60240"/>
    </ligand>
</feature>
<feature type="binding site" evidence="7">
    <location>
        <begin position="63"/>
        <end position="67"/>
    </location>
    <ligand>
        <name>4-CDP-2-C-methyl-D-erythritol 2-phosphate</name>
        <dbReference type="ChEBI" id="CHEBI:57919"/>
    </ligand>
</feature>
<dbReference type="GO" id="GO:0016114">
    <property type="term" value="P:terpenoid biosynthetic process"/>
    <property type="evidence" value="ECO:0007669"/>
    <property type="project" value="InterPro"/>
</dbReference>
<dbReference type="CDD" id="cd00554">
    <property type="entry name" value="MECDP_synthase"/>
    <property type="match status" value="1"/>
</dbReference>
<comment type="caution">
    <text evidence="10">The sequence shown here is derived from an EMBL/GenBank/DDBJ whole genome shotgun (WGS) entry which is preliminary data.</text>
</comment>
<dbReference type="PANTHER" id="PTHR43181">
    <property type="entry name" value="2-C-METHYL-D-ERYTHRITOL 2,4-CYCLODIPHOSPHATE SYNTHASE, CHLOROPLASTIC"/>
    <property type="match status" value="1"/>
</dbReference>
<evidence type="ECO:0000256" key="3">
    <source>
        <dbReference type="ARBA" id="ARBA00012579"/>
    </source>
</evidence>
<evidence type="ECO:0000256" key="1">
    <source>
        <dbReference type="ARBA" id="ARBA00000200"/>
    </source>
</evidence>
<evidence type="ECO:0000256" key="8">
    <source>
        <dbReference type="RuleBase" id="RU004395"/>
    </source>
</evidence>
<dbReference type="GO" id="GO:0019288">
    <property type="term" value="P:isopentenyl diphosphate biosynthetic process, methylerythritol 4-phosphate pathway"/>
    <property type="evidence" value="ECO:0007669"/>
    <property type="project" value="UniProtKB-UniRule"/>
</dbReference>
<feature type="binding site" evidence="7">
    <location>
        <position position="10"/>
    </location>
    <ligand>
        <name>a divalent metal cation</name>
        <dbReference type="ChEBI" id="CHEBI:60240"/>
    </ligand>
</feature>
<proteinExistence type="inferred from homology"/>
<feature type="binding site" evidence="7">
    <location>
        <begin position="58"/>
        <end position="60"/>
    </location>
    <ligand>
        <name>4-CDP-2-C-methyl-D-erythritol 2-phosphate</name>
        <dbReference type="ChEBI" id="CHEBI:57919"/>
    </ligand>
</feature>
<comment type="subunit">
    <text evidence="7">Homotrimer.</text>
</comment>
<dbReference type="EC" id="4.6.1.12" evidence="3 7"/>
<dbReference type="AlphaFoldDB" id="A0A7C5PZU2"/>
<feature type="binding site" evidence="7">
    <location>
        <position position="12"/>
    </location>
    <ligand>
        <name>a divalent metal cation</name>
        <dbReference type="ChEBI" id="CHEBI:60240"/>
    </ligand>
</feature>
<gene>
    <name evidence="7 10" type="primary">ispF</name>
    <name evidence="10" type="ORF">ENJ61_05650</name>
</gene>
<evidence type="ECO:0000256" key="2">
    <source>
        <dbReference type="ARBA" id="ARBA00004709"/>
    </source>
</evidence>
<comment type="cofactor">
    <cofactor evidence="7">
        <name>a divalent metal cation</name>
        <dbReference type="ChEBI" id="CHEBI:60240"/>
    </cofactor>
    <text evidence="7">Binds 1 divalent metal cation per subunit.</text>
</comment>
<protein>
    <recommendedName>
        <fullName evidence="3 7">2-C-methyl-D-erythritol 2,4-cyclodiphosphate synthase</fullName>
        <shortName evidence="7">MECDP-synthase</shortName>
        <shortName evidence="7">MECPP-synthase</shortName>
        <shortName evidence="7">MECPS</shortName>
        <ecNumber evidence="3 7">4.6.1.12</ecNumber>
    </recommendedName>
</protein>
<keyword evidence="5 7" id="KW-0414">Isoprene biosynthesis</keyword>
<reference evidence="10" key="1">
    <citation type="journal article" date="2020" name="mSystems">
        <title>Genome- and Community-Level Interaction Insights into Carbon Utilization and Element Cycling Functions of Hydrothermarchaeota in Hydrothermal Sediment.</title>
        <authorList>
            <person name="Zhou Z."/>
            <person name="Liu Y."/>
            <person name="Xu W."/>
            <person name="Pan J."/>
            <person name="Luo Z.H."/>
            <person name="Li M."/>
        </authorList>
    </citation>
    <scope>NUCLEOTIDE SEQUENCE [LARGE SCALE GENOMIC DNA]</scope>
    <source>
        <strain evidence="10">HyVt-501</strain>
    </source>
</reference>
<dbReference type="PANTHER" id="PTHR43181:SF1">
    <property type="entry name" value="2-C-METHYL-D-ERYTHRITOL 2,4-CYCLODIPHOSPHATE SYNTHASE, CHLOROPLASTIC"/>
    <property type="match status" value="1"/>
</dbReference>
<feature type="domain" description="2-C-methyl-D-erythritol 2,4-cyclodiphosphate synthase" evidence="9">
    <location>
        <begin position="3"/>
        <end position="153"/>
    </location>
</feature>
<name>A0A7C5PZU2_AQUAO</name>
<comment type="caution">
    <text evidence="7">Lacks conserved residue(s) required for the propagation of feature annotation.</text>
</comment>
<dbReference type="PROSITE" id="PS01350">
    <property type="entry name" value="ISPF"/>
    <property type="match status" value="1"/>
</dbReference>
<dbReference type="InterPro" id="IPR020555">
    <property type="entry name" value="MECDP_synthase_CS"/>
</dbReference>
<dbReference type="InterPro" id="IPR003526">
    <property type="entry name" value="MECDP_synthase"/>
</dbReference>
<comment type="function">
    <text evidence="7">Involved in the biosynthesis of isopentenyl diphosphate (IPP) and dimethylallyl diphosphate (DMAPP), two major building blocks of isoprenoid compounds. Catalyzes the conversion of 4-diphosphocytidyl-2-C-methyl-D-erythritol 2-phosphate (CDP-ME2P) to 2-C-methyl-D-erythritol 2,4-cyclodiphosphate (ME-CPP) with a corresponding release of cytidine 5-monophosphate (CMP).</text>
</comment>
<dbReference type="Proteomes" id="UP000885792">
    <property type="component" value="Unassembled WGS sequence"/>
</dbReference>
<dbReference type="HAMAP" id="MF_00107">
    <property type="entry name" value="IspF"/>
    <property type="match status" value="1"/>
</dbReference>
<feature type="site" description="Transition state stabilizer" evidence="7">
    <location>
        <position position="36"/>
    </location>
</feature>
<dbReference type="UniPathway" id="UPA00056">
    <property type="reaction ID" value="UER00095"/>
</dbReference>
<organism evidence="10">
    <name type="scientific">Aquifex aeolicus</name>
    <dbReference type="NCBI Taxonomy" id="63363"/>
    <lineage>
        <taxon>Bacteria</taxon>
        <taxon>Pseudomonadati</taxon>
        <taxon>Aquificota</taxon>
        <taxon>Aquificia</taxon>
        <taxon>Aquificales</taxon>
        <taxon>Aquificaceae</taxon>
        <taxon>Aquifex</taxon>
    </lineage>
</organism>
<dbReference type="NCBIfam" id="TIGR00151">
    <property type="entry name" value="ispF"/>
    <property type="match status" value="1"/>
</dbReference>
<sequence>MKLRIGLGFDSHQFEEGKPLFLGGVRIESPCGLKGHSDGDALLHALTDAVLGALGEPDIGFLFSDTEERWRNASSEIFLREALRRMRNRGYSLVNVDCVLVADRPRVADYRERIRENLSRLLGIPKENVSVKGKRREGLEAGEGLLCICTVLLERTD</sequence>
<dbReference type="InterPro" id="IPR036571">
    <property type="entry name" value="MECDP_synthase_sf"/>
</dbReference>
<comment type="pathway">
    <text evidence="2 7">Isoprenoid biosynthesis; isopentenyl diphosphate biosynthesis via DXP pathway; isopentenyl diphosphate from 1-deoxy-D-xylulose 5-phosphate: step 4/6.</text>
</comment>
<evidence type="ECO:0000256" key="5">
    <source>
        <dbReference type="ARBA" id="ARBA00023229"/>
    </source>
</evidence>
<comment type="similarity">
    <text evidence="7 8">Belongs to the IspF family.</text>
</comment>
<dbReference type="FunFam" id="3.30.1330.50:FF:000003">
    <property type="entry name" value="2-C-methyl-D-erythritol 2,4-cyclodiphosphate synthase"/>
    <property type="match status" value="1"/>
</dbReference>
<dbReference type="Gene3D" id="3.30.1330.50">
    <property type="entry name" value="2-C-methyl-D-erythritol 2,4-cyclodiphosphate synthase"/>
    <property type="match status" value="1"/>
</dbReference>
<dbReference type="Pfam" id="PF02542">
    <property type="entry name" value="YgbB"/>
    <property type="match status" value="1"/>
</dbReference>
<evidence type="ECO:0000259" key="9">
    <source>
        <dbReference type="Pfam" id="PF02542"/>
    </source>
</evidence>